<name>A0A4R4WTQ4_9ACTN</name>
<dbReference type="RefSeq" id="WP_132509274.1">
    <property type="nucleotide sequence ID" value="NZ_SMKP01000039.1"/>
</dbReference>
<protein>
    <submittedName>
        <fullName evidence="2">DUF397 domain-containing protein</fullName>
    </submittedName>
</protein>
<sequence>MNGPVLSDGWRKSSFSAAAGECVEFARGGSGEIMIRDSKDPAGPALVFTPGEWRAFAKGVRNGGFDV</sequence>
<feature type="domain" description="DUF397" evidence="1">
    <location>
        <begin position="9"/>
        <end position="61"/>
    </location>
</feature>
<dbReference type="Pfam" id="PF04149">
    <property type="entry name" value="DUF397"/>
    <property type="match status" value="1"/>
</dbReference>
<evidence type="ECO:0000313" key="2">
    <source>
        <dbReference type="EMBL" id="TDD21053.1"/>
    </source>
</evidence>
<keyword evidence="3" id="KW-1185">Reference proteome</keyword>
<dbReference type="OrthoDB" id="3431830at2"/>
<dbReference type="AlphaFoldDB" id="A0A4R4WTQ4"/>
<accession>A0A4R4WTQ4</accession>
<proteinExistence type="predicted"/>
<evidence type="ECO:0000313" key="3">
    <source>
        <dbReference type="Proteomes" id="UP000294543"/>
    </source>
</evidence>
<gene>
    <name evidence="2" type="ORF">E1294_15990</name>
</gene>
<dbReference type="EMBL" id="SMKP01000039">
    <property type="protein sequence ID" value="TDD21053.1"/>
    <property type="molecule type" value="Genomic_DNA"/>
</dbReference>
<organism evidence="2 3">
    <name type="scientific">Nonomuraea diastatica</name>
    <dbReference type="NCBI Taxonomy" id="1848329"/>
    <lineage>
        <taxon>Bacteria</taxon>
        <taxon>Bacillati</taxon>
        <taxon>Actinomycetota</taxon>
        <taxon>Actinomycetes</taxon>
        <taxon>Streptosporangiales</taxon>
        <taxon>Streptosporangiaceae</taxon>
        <taxon>Nonomuraea</taxon>
    </lineage>
</organism>
<dbReference type="InterPro" id="IPR007278">
    <property type="entry name" value="DUF397"/>
</dbReference>
<reference evidence="2 3" key="1">
    <citation type="submission" date="2019-03" db="EMBL/GenBank/DDBJ databases">
        <title>Draft genome sequences of novel Actinobacteria.</title>
        <authorList>
            <person name="Sahin N."/>
            <person name="Ay H."/>
            <person name="Saygin H."/>
        </authorList>
    </citation>
    <scope>NUCLEOTIDE SEQUENCE [LARGE SCALE GENOMIC DNA]</scope>
    <source>
        <strain evidence="2 3">KC712</strain>
    </source>
</reference>
<comment type="caution">
    <text evidence="2">The sequence shown here is derived from an EMBL/GenBank/DDBJ whole genome shotgun (WGS) entry which is preliminary data.</text>
</comment>
<evidence type="ECO:0000259" key="1">
    <source>
        <dbReference type="Pfam" id="PF04149"/>
    </source>
</evidence>
<dbReference type="Proteomes" id="UP000294543">
    <property type="component" value="Unassembled WGS sequence"/>
</dbReference>